<dbReference type="SFLD" id="SFLDS00003">
    <property type="entry name" value="Haloacid_Dehalogenase"/>
    <property type="match status" value="1"/>
</dbReference>
<dbReference type="OrthoDB" id="5498330at2"/>
<comment type="cofactor">
    <cofactor evidence="1">
        <name>Mg(2+)</name>
        <dbReference type="ChEBI" id="CHEBI:18420"/>
    </cofactor>
</comment>
<evidence type="ECO:0000313" key="7">
    <source>
        <dbReference type="Proteomes" id="UP000248395"/>
    </source>
</evidence>
<dbReference type="NCBIfam" id="TIGR01484">
    <property type="entry name" value="HAD-SF-IIB"/>
    <property type="match status" value="1"/>
</dbReference>
<dbReference type="SUPFAM" id="SSF56784">
    <property type="entry name" value="HAD-like"/>
    <property type="match status" value="1"/>
</dbReference>
<evidence type="ECO:0000256" key="1">
    <source>
        <dbReference type="ARBA" id="ARBA00001946"/>
    </source>
</evidence>
<dbReference type="PANTHER" id="PTHR47267:SF4">
    <property type="entry name" value="PYRIDOXAL PHOSPHATE PHOSPHATASE YIGL"/>
    <property type="match status" value="1"/>
</dbReference>
<dbReference type="Pfam" id="PF08282">
    <property type="entry name" value="Hydrolase_3"/>
    <property type="match status" value="1"/>
</dbReference>
<sequence length="264" mass="28777">MYRFIASDLDGTLLDEHHAVNALTAQTLQQLEAQGLRFALATGRHYLDVKGIRDALGISAYLISSNGARVHDAQDRLIHSSNLDPAIVRQIAQPEFAAGTILNFYLDDAWLIDQPYQYLLDLHADSGLHYHIAPLHQHDGAGVAKVLYIADHTHLLTVEARLHQALGERAYITFSADNCLEVMAPGVSKGHALRLVLDELGISPADCLAFGDGQNDIELLQTAGHPRVMANAHPRLASQLPQAQTVASNVESGVALHLRQLFAL</sequence>
<dbReference type="Proteomes" id="UP000248395">
    <property type="component" value="Unassembled WGS sequence"/>
</dbReference>
<dbReference type="AlphaFoldDB" id="A0A318JGH2"/>
<dbReference type="PANTHER" id="PTHR47267">
    <property type="match status" value="1"/>
</dbReference>
<comment type="similarity">
    <text evidence="5">Belongs to the HAD-like hydrolase superfamily. Cof family.</text>
</comment>
<dbReference type="RefSeq" id="WP_059287665.1">
    <property type="nucleotide sequence ID" value="NZ_LNQU01000329.1"/>
</dbReference>
<dbReference type="PROSITE" id="PS01229">
    <property type="entry name" value="COF_2"/>
    <property type="match status" value="1"/>
</dbReference>
<dbReference type="InterPro" id="IPR023214">
    <property type="entry name" value="HAD_sf"/>
</dbReference>
<dbReference type="InterPro" id="IPR000150">
    <property type="entry name" value="Cof"/>
</dbReference>
<evidence type="ECO:0000256" key="3">
    <source>
        <dbReference type="ARBA" id="ARBA00022801"/>
    </source>
</evidence>
<gene>
    <name evidence="6" type="ORF">DFR38_104110</name>
</gene>
<evidence type="ECO:0000256" key="4">
    <source>
        <dbReference type="ARBA" id="ARBA00022842"/>
    </source>
</evidence>
<keyword evidence="2" id="KW-0479">Metal-binding</keyword>
<evidence type="ECO:0000256" key="2">
    <source>
        <dbReference type="ARBA" id="ARBA00022723"/>
    </source>
</evidence>
<reference evidence="6 7" key="1">
    <citation type="submission" date="2018-05" db="EMBL/GenBank/DDBJ databases">
        <title>Genomic Encyclopedia of Type Strains, Phase IV (KMG-IV): sequencing the most valuable type-strain genomes for metagenomic binning, comparative biology and taxonomic classification.</title>
        <authorList>
            <person name="Goeker M."/>
        </authorList>
    </citation>
    <scope>NUCLEOTIDE SEQUENCE [LARGE SCALE GENOMIC DNA]</scope>
    <source>
        <strain evidence="6 7">DSM 25134</strain>
    </source>
</reference>
<evidence type="ECO:0000256" key="5">
    <source>
        <dbReference type="ARBA" id="ARBA00034778"/>
    </source>
</evidence>
<keyword evidence="3" id="KW-0378">Hydrolase</keyword>
<dbReference type="GO" id="GO:0046872">
    <property type="term" value="F:metal ion binding"/>
    <property type="evidence" value="ECO:0007669"/>
    <property type="project" value="UniProtKB-KW"/>
</dbReference>
<organism evidence="6 7">
    <name type="scientific">Aquitalea magnusonii</name>
    <dbReference type="NCBI Taxonomy" id="332411"/>
    <lineage>
        <taxon>Bacteria</taxon>
        <taxon>Pseudomonadati</taxon>
        <taxon>Pseudomonadota</taxon>
        <taxon>Betaproteobacteria</taxon>
        <taxon>Neisseriales</taxon>
        <taxon>Chromobacteriaceae</taxon>
        <taxon>Aquitalea</taxon>
    </lineage>
</organism>
<protein>
    <recommendedName>
        <fullName evidence="8">Hydrolase</fullName>
    </recommendedName>
</protein>
<name>A0A318JGH2_9NEIS</name>
<proteinExistence type="inferred from homology"/>
<dbReference type="CDD" id="cd07516">
    <property type="entry name" value="HAD_Pase"/>
    <property type="match status" value="1"/>
</dbReference>
<comment type="caution">
    <text evidence="6">The sequence shown here is derived from an EMBL/GenBank/DDBJ whole genome shotgun (WGS) entry which is preliminary data.</text>
</comment>
<dbReference type="NCBIfam" id="TIGR00099">
    <property type="entry name" value="Cof-subfamily"/>
    <property type="match status" value="1"/>
</dbReference>
<evidence type="ECO:0000313" key="6">
    <source>
        <dbReference type="EMBL" id="PXX49470.1"/>
    </source>
</evidence>
<evidence type="ECO:0008006" key="8">
    <source>
        <dbReference type="Google" id="ProtNLM"/>
    </source>
</evidence>
<dbReference type="SFLD" id="SFLDG01140">
    <property type="entry name" value="C2.B:_Phosphomannomutase_and_P"/>
    <property type="match status" value="1"/>
</dbReference>
<keyword evidence="4" id="KW-0460">Magnesium</keyword>
<dbReference type="Gene3D" id="3.40.50.1000">
    <property type="entry name" value="HAD superfamily/HAD-like"/>
    <property type="match status" value="1"/>
</dbReference>
<dbReference type="InterPro" id="IPR006379">
    <property type="entry name" value="HAD-SF_hydro_IIB"/>
</dbReference>
<dbReference type="EMBL" id="QJKC01000004">
    <property type="protein sequence ID" value="PXX49470.1"/>
    <property type="molecule type" value="Genomic_DNA"/>
</dbReference>
<dbReference type="GO" id="GO:0016791">
    <property type="term" value="F:phosphatase activity"/>
    <property type="evidence" value="ECO:0007669"/>
    <property type="project" value="UniProtKB-ARBA"/>
</dbReference>
<keyword evidence="7" id="KW-1185">Reference proteome</keyword>
<accession>A0A318JGH2</accession>
<dbReference type="Gene3D" id="3.30.1240.10">
    <property type="match status" value="1"/>
</dbReference>
<dbReference type="InterPro" id="IPR036412">
    <property type="entry name" value="HAD-like_sf"/>
</dbReference>